<keyword evidence="14" id="KW-1185">Reference proteome</keyword>
<evidence type="ECO:0000256" key="4">
    <source>
        <dbReference type="ARBA" id="ARBA00022801"/>
    </source>
</evidence>
<dbReference type="SUPFAM" id="SSF100939">
    <property type="entry name" value="SPOC domain-like"/>
    <property type="match status" value="1"/>
</dbReference>
<dbReference type="InterPro" id="IPR016194">
    <property type="entry name" value="SPOC-like_C_dom_sf"/>
</dbReference>
<accession>A0ABP1PRH9</accession>
<dbReference type="Gene3D" id="3.40.50.410">
    <property type="entry name" value="von Willebrand factor, type A domain"/>
    <property type="match status" value="1"/>
</dbReference>
<evidence type="ECO:0000256" key="7">
    <source>
        <dbReference type="ARBA" id="ARBA00023125"/>
    </source>
</evidence>
<evidence type="ECO:0000256" key="11">
    <source>
        <dbReference type="SAM" id="MobiDB-lite"/>
    </source>
</evidence>
<evidence type="ECO:0000256" key="2">
    <source>
        <dbReference type="ARBA" id="ARBA00022741"/>
    </source>
</evidence>
<keyword evidence="6" id="KW-0067">ATP-binding</keyword>
<feature type="compositionally biased region" description="Basic and acidic residues" evidence="11">
    <location>
        <begin position="554"/>
        <end position="573"/>
    </location>
</feature>
<evidence type="ECO:0000259" key="12">
    <source>
        <dbReference type="SMART" id="SM00559"/>
    </source>
</evidence>
<keyword evidence="7" id="KW-0238">DNA-binding</keyword>
<keyword evidence="10" id="KW-0539">Nucleus</keyword>
<evidence type="ECO:0000313" key="13">
    <source>
        <dbReference type="EMBL" id="CAL8074493.1"/>
    </source>
</evidence>
<gene>
    <name evidence="13" type="ORF">ODALV1_LOCUS2905</name>
</gene>
<dbReference type="PANTHER" id="PTHR12604">
    <property type="entry name" value="KU AUTOANTIGEN DNA HELICASE"/>
    <property type="match status" value="1"/>
</dbReference>
<dbReference type="SMART" id="SM00559">
    <property type="entry name" value="Ku78"/>
    <property type="match status" value="1"/>
</dbReference>
<evidence type="ECO:0000256" key="10">
    <source>
        <dbReference type="ARBA" id="ARBA00023242"/>
    </source>
</evidence>
<dbReference type="SUPFAM" id="SSF53300">
    <property type="entry name" value="vWA-like"/>
    <property type="match status" value="1"/>
</dbReference>
<dbReference type="EMBL" id="CAXLJM020000007">
    <property type="protein sequence ID" value="CAL8074493.1"/>
    <property type="molecule type" value="Genomic_DNA"/>
</dbReference>
<evidence type="ECO:0000256" key="5">
    <source>
        <dbReference type="ARBA" id="ARBA00022806"/>
    </source>
</evidence>
<evidence type="ECO:0000313" key="14">
    <source>
        <dbReference type="Proteomes" id="UP001642540"/>
    </source>
</evidence>
<evidence type="ECO:0000256" key="6">
    <source>
        <dbReference type="ARBA" id="ARBA00022840"/>
    </source>
</evidence>
<evidence type="ECO:0000256" key="9">
    <source>
        <dbReference type="ARBA" id="ARBA00023204"/>
    </source>
</evidence>
<dbReference type="InterPro" id="IPR036465">
    <property type="entry name" value="vWFA_dom_sf"/>
</dbReference>
<dbReference type="PANTHER" id="PTHR12604:SF4">
    <property type="entry name" value="X-RAY REPAIR CROSS-COMPLEMENTING PROTEIN 5"/>
    <property type="match status" value="1"/>
</dbReference>
<keyword evidence="2" id="KW-0547">Nucleotide-binding</keyword>
<reference evidence="13 14" key="1">
    <citation type="submission" date="2024-08" db="EMBL/GenBank/DDBJ databases">
        <authorList>
            <person name="Cucini C."/>
            <person name="Frati F."/>
        </authorList>
    </citation>
    <scope>NUCLEOTIDE SEQUENCE [LARGE SCALE GENOMIC DNA]</scope>
</reference>
<dbReference type="Pfam" id="PF02735">
    <property type="entry name" value="Ku"/>
    <property type="match status" value="1"/>
</dbReference>
<proteinExistence type="predicted"/>
<sequence>MGSRKKQCFPEDLCAYFVEIVEQDGKTSVMEEYVHLIEKCIEDKIFSESNDHIAICRSDTTSSINFRKADWETLKKCLKGLKETKDSESGGIENPISCVDDICNALVAQAEEDTYGKKKILFFSNLSSYVLNQKEVTDLADKILRNDVFLSIILPNKVGMSDIQLQNSKLLKTTFDLEKYEDVSFVTNFKTAKSQILNTVSKKAPRLTGWNVLFEITPQISINVGGYIQTRKNKSADLKKVLLKEVESHTSAPSIENSNLPSTSTALVPISGSSNVSSNEKTVVVEVAKNVVEKEVIWKEKEGEAVTDDDRGKGYYFGDKIVPYNELENEDSYKTGEKCLKLLLFCPKENLNPAFQCGDGTTLFYPKKDDIRSEAVFKALLLAMINTNRVGVVRKVYARNTKVVIGSLVPDVDHECLVFSELSYADDVSIPKLPMLVKLEEMGDDGNEGISERESLIDELIATKTLNYDFNPSEGPVDPAVQNMREMISNKILQSSSSSTLSKPEDSDNIDLFFQRLVVNPNTLSQIQESFPLKVNKIENERLAGTNIFRKRSREDTVEDLEKKPKLELKNEDAGVEEDEIGNENEINDLLDEL</sequence>
<evidence type="ECO:0000256" key="8">
    <source>
        <dbReference type="ARBA" id="ARBA00023172"/>
    </source>
</evidence>
<keyword evidence="8" id="KW-0233">DNA recombination</keyword>
<feature type="compositionally biased region" description="Acidic residues" evidence="11">
    <location>
        <begin position="574"/>
        <end position="594"/>
    </location>
</feature>
<evidence type="ECO:0000256" key="1">
    <source>
        <dbReference type="ARBA" id="ARBA00004123"/>
    </source>
</evidence>
<dbReference type="InterPro" id="IPR006164">
    <property type="entry name" value="DNA_bd_Ku70/Ku80"/>
</dbReference>
<dbReference type="CDD" id="cd00594">
    <property type="entry name" value="KU"/>
    <property type="match status" value="1"/>
</dbReference>
<keyword evidence="3" id="KW-0227">DNA damage</keyword>
<protein>
    <recommendedName>
        <fullName evidence="12">Ku domain-containing protein</fullName>
    </recommendedName>
</protein>
<dbReference type="Proteomes" id="UP001642540">
    <property type="component" value="Unassembled WGS sequence"/>
</dbReference>
<feature type="domain" description="Ku" evidence="12">
    <location>
        <begin position="303"/>
        <end position="439"/>
    </location>
</feature>
<feature type="region of interest" description="Disordered" evidence="11">
    <location>
        <begin position="554"/>
        <end position="594"/>
    </location>
</feature>
<name>A0ABP1PRH9_9HEXA</name>
<keyword evidence="5" id="KW-0347">Helicase</keyword>
<evidence type="ECO:0000256" key="3">
    <source>
        <dbReference type="ARBA" id="ARBA00022763"/>
    </source>
</evidence>
<keyword evidence="9" id="KW-0234">DNA repair</keyword>
<comment type="caution">
    <text evidence="13">The sequence shown here is derived from an EMBL/GenBank/DDBJ whole genome shotgun (WGS) entry which is preliminary data.</text>
</comment>
<keyword evidence="4" id="KW-0378">Hydrolase</keyword>
<organism evidence="13 14">
    <name type="scientific">Orchesella dallaii</name>
    <dbReference type="NCBI Taxonomy" id="48710"/>
    <lineage>
        <taxon>Eukaryota</taxon>
        <taxon>Metazoa</taxon>
        <taxon>Ecdysozoa</taxon>
        <taxon>Arthropoda</taxon>
        <taxon>Hexapoda</taxon>
        <taxon>Collembola</taxon>
        <taxon>Entomobryomorpha</taxon>
        <taxon>Entomobryoidea</taxon>
        <taxon>Orchesellidae</taxon>
        <taxon>Orchesellinae</taxon>
        <taxon>Orchesella</taxon>
    </lineage>
</organism>
<comment type="subcellular location">
    <subcellularLocation>
        <location evidence="1">Nucleus</location>
    </subcellularLocation>
</comment>
<dbReference type="Gene3D" id="2.40.290.10">
    <property type="match status" value="1"/>
</dbReference>